<keyword evidence="2" id="KW-0472">Membrane</keyword>
<protein>
    <submittedName>
        <fullName evidence="6">Cell migration-inducing and hyaluronan-binding protein-like</fullName>
    </submittedName>
</protein>
<dbReference type="AlphaFoldDB" id="A0A8B8D7L3"/>
<keyword evidence="5" id="KW-1185">Reference proteome</keyword>
<proteinExistence type="predicted"/>
<dbReference type="SUPFAM" id="SSF51126">
    <property type="entry name" value="Pectin lyase-like"/>
    <property type="match status" value="1"/>
</dbReference>
<dbReference type="SMART" id="SM01225">
    <property type="entry name" value="G8"/>
    <property type="match status" value="1"/>
</dbReference>
<dbReference type="Pfam" id="PF10162">
    <property type="entry name" value="G8"/>
    <property type="match status" value="1"/>
</dbReference>
<dbReference type="InterPro" id="IPR011050">
    <property type="entry name" value="Pectin_lyase_fold/virulence"/>
</dbReference>
<dbReference type="InterPro" id="IPR019316">
    <property type="entry name" value="G8_domain"/>
</dbReference>
<name>A0A8B8D7L3_CRAVI</name>
<sequence length="612" mass="68175">MGEGVPTANSVVQIVRKVRLDTSPPELQGIEITAGGTLVWGRVPGEGIHLRVHYIRIGAGGEMVIGSEACSYASNTTITLLGNREELSIPGFGEKFIGVEAGGVLEIHGEKKLSWTKLIKTVPGFSAISPSFRHKFCLGGVPDLDIIALATQGDLDNTAMSNSTRWLTLSTPKIKCACTNKMTPMFFPQGKIVLINVIFIGGAFQDDIAKLKTRREYSEAVVRLDIQSTGDSVVVMSRNNKERNSNSYVDFAVMKMSQSKPVIDVADDISFWSVGDKIFITSTDYDWKQVEEFTIEECADCASNQIQLNKPPRYTHYGEIYKRVDMRAEVGRMTRNIHITSKVAEGQTNGGHMKFLYGFKSVQVENVELTNLGDPLVTGRYQLHYHMCENLADKMIYTSLSYLRNNSIHHSQLRCITIHGTHNAQIQNNVCYNTFGHGFFIEDGGEKHTFFEGNLGLGQKRWTGQVNHPVTGALPSDRKPVTCWITNPLTKMKNNAAADGDSVGVWFIFPEAPLGHSATKNFMRPGESKNTAIELFTNNVIHSYSQTGLFVDNQLFPNRTVNRVYNKLNPRMTPTDPTSERVPMVFDRTTVFKCRLRDLWIRGGPTIVRSSS</sequence>
<feature type="domain" description="G8" evidence="4">
    <location>
        <begin position="1"/>
        <end position="120"/>
    </location>
</feature>
<dbReference type="GeneID" id="111124272"/>
<dbReference type="PROSITE" id="PS51484">
    <property type="entry name" value="G8"/>
    <property type="match status" value="1"/>
</dbReference>
<organism evidence="5 6">
    <name type="scientific">Crassostrea virginica</name>
    <name type="common">Eastern oyster</name>
    <dbReference type="NCBI Taxonomy" id="6565"/>
    <lineage>
        <taxon>Eukaryota</taxon>
        <taxon>Metazoa</taxon>
        <taxon>Spiralia</taxon>
        <taxon>Lophotrochozoa</taxon>
        <taxon>Mollusca</taxon>
        <taxon>Bivalvia</taxon>
        <taxon>Autobranchia</taxon>
        <taxon>Pteriomorphia</taxon>
        <taxon>Ostreida</taxon>
        <taxon>Ostreoidea</taxon>
        <taxon>Ostreidae</taxon>
        <taxon>Crassostrea</taxon>
    </lineage>
</organism>
<dbReference type="KEGG" id="cvn:111124272"/>
<evidence type="ECO:0000256" key="2">
    <source>
        <dbReference type="ARBA" id="ARBA00022475"/>
    </source>
</evidence>
<keyword evidence="2" id="KW-1003">Cell membrane</keyword>
<dbReference type="InterPro" id="IPR052252">
    <property type="entry name" value="CEMIP/CEMIP2"/>
</dbReference>
<evidence type="ECO:0000259" key="4">
    <source>
        <dbReference type="PROSITE" id="PS51484"/>
    </source>
</evidence>
<reference evidence="6" key="1">
    <citation type="submission" date="2025-08" db="UniProtKB">
        <authorList>
            <consortium name="RefSeq"/>
        </authorList>
    </citation>
    <scope>IDENTIFICATION</scope>
    <source>
        <tissue evidence="6">Whole sample</tissue>
    </source>
</reference>
<dbReference type="Pfam" id="PF24606">
    <property type="entry name" value="CEMIP_beta-hel"/>
    <property type="match status" value="1"/>
</dbReference>
<evidence type="ECO:0000256" key="1">
    <source>
        <dbReference type="ARBA" id="ARBA00004236"/>
    </source>
</evidence>
<comment type="subcellular location">
    <subcellularLocation>
        <location evidence="1">Cell membrane</location>
    </subcellularLocation>
</comment>
<keyword evidence="3" id="KW-0325">Glycoprotein</keyword>
<dbReference type="GO" id="GO:0005886">
    <property type="term" value="C:plasma membrane"/>
    <property type="evidence" value="ECO:0007669"/>
    <property type="project" value="UniProtKB-SubCell"/>
</dbReference>
<evidence type="ECO:0000313" key="5">
    <source>
        <dbReference type="Proteomes" id="UP000694844"/>
    </source>
</evidence>
<dbReference type="Gene3D" id="2.160.20.10">
    <property type="entry name" value="Single-stranded right-handed beta-helix, Pectin lyase-like"/>
    <property type="match status" value="1"/>
</dbReference>
<accession>A0A8B8D7L3</accession>
<dbReference type="PANTHER" id="PTHR15535:SF17">
    <property type="entry name" value="TRANSMEMBRANE PROTEIN"/>
    <property type="match status" value="1"/>
</dbReference>
<evidence type="ECO:0000256" key="3">
    <source>
        <dbReference type="ARBA" id="ARBA00023180"/>
    </source>
</evidence>
<dbReference type="Proteomes" id="UP000694844">
    <property type="component" value="Chromosome 3"/>
</dbReference>
<dbReference type="RefSeq" id="XP_022322836.1">
    <property type="nucleotide sequence ID" value="XM_022467128.1"/>
</dbReference>
<dbReference type="OrthoDB" id="2014161at2759"/>
<dbReference type="PANTHER" id="PTHR15535">
    <property type="entry name" value="TRANSMEMBRANE PROTEIN 2-RELATED"/>
    <property type="match status" value="1"/>
</dbReference>
<dbReference type="InterPro" id="IPR055401">
    <property type="entry name" value="CEMIP_beta-hel_dom"/>
</dbReference>
<gene>
    <name evidence="6" type="primary">LOC111124272</name>
</gene>
<evidence type="ECO:0000313" key="6">
    <source>
        <dbReference type="RefSeq" id="XP_022322836.1"/>
    </source>
</evidence>
<dbReference type="InterPro" id="IPR012334">
    <property type="entry name" value="Pectin_lyas_fold"/>
</dbReference>